<dbReference type="SUPFAM" id="SSF56672">
    <property type="entry name" value="DNA/RNA polymerases"/>
    <property type="match status" value="1"/>
</dbReference>
<evidence type="ECO:0000256" key="1">
    <source>
        <dbReference type="ARBA" id="ARBA00022763"/>
    </source>
</evidence>
<keyword evidence="1" id="KW-0227">DNA damage</keyword>
<dbReference type="OrthoDB" id="5244088at2"/>
<dbReference type="InterPro" id="IPR001126">
    <property type="entry name" value="UmuC"/>
</dbReference>
<feature type="domain" description="UmuC" evidence="3">
    <location>
        <begin position="36"/>
        <end position="156"/>
    </location>
</feature>
<dbReference type="Proteomes" id="UP000256253">
    <property type="component" value="Unassembled WGS sequence"/>
</dbReference>
<evidence type="ECO:0000313" key="4">
    <source>
        <dbReference type="EMBL" id="REF30285.1"/>
    </source>
</evidence>
<dbReference type="InterPro" id="IPR050356">
    <property type="entry name" value="SulA_CellDiv_inhibitor"/>
</dbReference>
<dbReference type="AlphaFoldDB" id="A0A3D9UUI2"/>
<dbReference type="InterPro" id="IPR043502">
    <property type="entry name" value="DNA/RNA_pol_sf"/>
</dbReference>
<dbReference type="Pfam" id="PF00817">
    <property type="entry name" value="IMS"/>
    <property type="match status" value="1"/>
</dbReference>
<evidence type="ECO:0000259" key="3">
    <source>
        <dbReference type="Pfam" id="PF00817"/>
    </source>
</evidence>
<feature type="region of interest" description="Disordered" evidence="2">
    <location>
        <begin position="408"/>
        <end position="427"/>
    </location>
</feature>
<feature type="compositionally biased region" description="Basic and acidic residues" evidence="2">
    <location>
        <begin position="408"/>
        <end position="419"/>
    </location>
</feature>
<protein>
    <submittedName>
        <fullName evidence="4">Protein ImuB</fullName>
    </submittedName>
</protein>
<comment type="caution">
    <text evidence="4">The sequence shown here is derived from an EMBL/GenBank/DDBJ whole genome shotgun (WGS) entry which is preliminary data.</text>
</comment>
<dbReference type="PANTHER" id="PTHR35369">
    <property type="entry name" value="BLR3025 PROTEIN-RELATED"/>
    <property type="match status" value="1"/>
</dbReference>
<organism evidence="4 5">
    <name type="scientific">Calidifontibacter indicus</name>
    <dbReference type="NCBI Taxonomy" id="419650"/>
    <lineage>
        <taxon>Bacteria</taxon>
        <taxon>Bacillati</taxon>
        <taxon>Actinomycetota</taxon>
        <taxon>Actinomycetes</taxon>
        <taxon>Micrococcales</taxon>
        <taxon>Dermacoccaceae</taxon>
        <taxon>Calidifontibacter</taxon>
    </lineage>
</organism>
<sequence length="528" mass="57800">MAAPLPLSSRPARALVAWCPNWSIEAVGRTLGSKTPALLALTRAGRVVAVSPAAADEAVTPGLRIREAQVRCPDLVVLPHDPEVDERHFAPVLRAIEKVVPHVHASRPGTAALRITGAARFYGGEDAVAEALFDQLGDAQVADVRMAIADGLFAAEQAAYATSGGRPYLNLSPQQTAQFLRTLPVDAVATYVEQPELAKTLRSMGIRHLGSFAELPREQVHARFGPAGLRAHRLAGGHDSPLLRSAPIPDDLSVRVACDPTSDIGLIARTCLRDCRVLTERLRRAGQVCHEIRVSIRAESGMVHERRWRHTWPFGASEMTERVRWQLEDLATEHSGSAHDFDGVTSVTIYAESPTAAGEHAQGLWGERPDEHIVHTVTGLQHELGHAGVCSASLVGGRLLHERQEVRPWGEAPPERSRLEQPWPGTLPGPAPATVFNRARPAEVCAPDGVPVTVDPRGNISGVPARWRPAHDRSPWRAITHWGGPWPVRQHWWQKPLQVNRFQVVDEAGEAWLLIVSAQGWWIEARYD</sequence>
<keyword evidence="5" id="KW-1185">Reference proteome</keyword>
<dbReference type="GO" id="GO:0006281">
    <property type="term" value="P:DNA repair"/>
    <property type="evidence" value="ECO:0007669"/>
    <property type="project" value="InterPro"/>
</dbReference>
<dbReference type="PANTHER" id="PTHR35369:SF2">
    <property type="entry name" value="BLR3025 PROTEIN"/>
    <property type="match status" value="1"/>
</dbReference>
<proteinExistence type="predicted"/>
<name>A0A3D9UUI2_9MICO</name>
<gene>
    <name evidence="4" type="ORF">DFJ65_1289</name>
</gene>
<dbReference type="EMBL" id="QTUA01000001">
    <property type="protein sequence ID" value="REF30285.1"/>
    <property type="molecule type" value="Genomic_DNA"/>
</dbReference>
<reference evidence="4 5" key="1">
    <citation type="submission" date="2018-08" db="EMBL/GenBank/DDBJ databases">
        <title>Sequencing the genomes of 1000 actinobacteria strains.</title>
        <authorList>
            <person name="Klenk H.-P."/>
        </authorList>
    </citation>
    <scope>NUCLEOTIDE SEQUENCE [LARGE SCALE GENOMIC DNA]</scope>
    <source>
        <strain evidence="4 5">DSM 22967</strain>
    </source>
</reference>
<accession>A0A3D9UUI2</accession>
<evidence type="ECO:0000256" key="2">
    <source>
        <dbReference type="SAM" id="MobiDB-lite"/>
    </source>
</evidence>
<dbReference type="RefSeq" id="WP_115922298.1">
    <property type="nucleotide sequence ID" value="NZ_QTUA01000001.1"/>
</dbReference>
<dbReference type="CDD" id="cd03468">
    <property type="entry name" value="PolY_like"/>
    <property type="match status" value="1"/>
</dbReference>
<evidence type="ECO:0000313" key="5">
    <source>
        <dbReference type="Proteomes" id="UP000256253"/>
    </source>
</evidence>